<dbReference type="STRING" id="1082931.KKY_1549"/>
<dbReference type="Gene3D" id="3.40.640.10">
    <property type="entry name" value="Type I PLP-dependent aspartate aminotransferase-like (Major domain)"/>
    <property type="match status" value="1"/>
</dbReference>
<dbReference type="SUPFAM" id="SSF53383">
    <property type="entry name" value="PLP-dependent transferases"/>
    <property type="match status" value="1"/>
</dbReference>
<dbReference type="InterPro" id="IPR015421">
    <property type="entry name" value="PyrdxlP-dep_Trfase_major"/>
</dbReference>
<accession>G4RB68</accession>
<evidence type="ECO:0000256" key="6">
    <source>
        <dbReference type="ARBA" id="ARBA00022898"/>
    </source>
</evidence>
<evidence type="ECO:0000256" key="1">
    <source>
        <dbReference type="ARBA" id="ARBA00001933"/>
    </source>
</evidence>
<dbReference type="PANTHER" id="PTHR46383:SF2">
    <property type="entry name" value="AMINOTRANSFERASE"/>
    <property type="match status" value="1"/>
</dbReference>
<comment type="catalytic activity">
    <reaction evidence="7">
        <text>L-aspartate + 2-oxoglutarate = oxaloacetate + L-glutamate</text>
        <dbReference type="Rhea" id="RHEA:21824"/>
        <dbReference type="ChEBI" id="CHEBI:16452"/>
        <dbReference type="ChEBI" id="CHEBI:16810"/>
        <dbReference type="ChEBI" id="CHEBI:29985"/>
        <dbReference type="ChEBI" id="CHEBI:29991"/>
        <dbReference type="EC" id="2.6.1.1"/>
    </reaction>
</comment>
<name>G4RB68_PELHB</name>
<evidence type="ECO:0000256" key="7">
    <source>
        <dbReference type="ARBA" id="ARBA00049185"/>
    </source>
</evidence>
<keyword evidence="4 9" id="KW-0032">Aminotransferase</keyword>
<evidence type="ECO:0000256" key="4">
    <source>
        <dbReference type="ARBA" id="ARBA00022576"/>
    </source>
</evidence>
<dbReference type="CDD" id="cd00609">
    <property type="entry name" value="AAT_like"/>
    <property type="match status" value="1"/>
</dbReference>
<evidence type="ECO:0000256" key="5">
    <source>
        <dbReference type="ARBA" id="ARBA00022679"/>
    </source>
</evidence>
<dbReference type="Pfam" id="PF00155">
    <property type="entry name" value="Aminotran_1_2"/>
    <property type="match status" value="1"/>
</dbReference>
<keyword evidence="5 9" id="KW-0808">Transferase</keyword>
<dbReference type="InterPro" id="IPR004839">
    <property type="entry name" value="Aminotransferase_I/II_large"/>
</dbReference>
<organism evidence="9 10">
    <name type="scientific">Pelagibacterium halotolerans (strain DSM 22347 / JCM 15775 / CGMCC 1.7692 / B2)</name>
    <dbReference type="NCBI Taxonomy" id="1082931"/>
    <lineage>
        <taxon>Bacteria</taxon>
        <taxon>Pseudomonadati</taxon>
        <taxon>Pseudomonadota</taxon>
        <taxon>Alphaproteobacteria</taxon>
        <taxon>Hyphomicrobiales</taxon>
        <taxon>Devosiaceae</taxon>
        <taxon>Pelagibacterium</taxon>
    </lineage>
</organism>
<dbReference type="eggNOG" id="COG0436">
    <property type="taxonomic scope" value="Bacteria"/>
</dbReference>
<dbReference type="HOGENOM" id="CLU_017584_4_3_5"/>
<dbReference type="KEGG" id="phl:KKY_1549"/>
<gene>
    <name evidence="9" type="ordered locus">KKY_1549</name>
</gene>
<dbReference type="Proteomes" id="UP000008850">
    <property type="component" value="Chromosome"/>
</dbReference>
<dbReference type="EC" id="2.6.1.1" evidence="3"/>
<evidence type="ECO:0000256" key="3">
    <source>
        <dbReference type="ARBA" id="ARBA00012753"/>
    </source>
</evidence>
<keyword evidence="10" id="KW-1185">Reference proteome</keyword>
<evidence type="ECO:0000313" key="10">
    <source>
        <dbReference type="Proteomes" id="UP000008850"/>
    </source>
</evidence>
<evidence type="ECO:0000259" key="8">
    <source>
        <dbReference type="Pfam" id="PF00155"/>
    </source>
</evidence>
<dbReference type="AlphaFoldDB" id="G4RB68"/>
<reference evidence="9 10" key="1">
    <citation type="journal article" date="2012" name="J. Bacteriol.">
        <title>Complete genome sequence of Pelagibacterium halotolerans B2T.</title>
        <authorList>
            <person name="Huo Y.Y."/>
            <person name="Cheng H."/>
            <person name="Han X.F."/>
            <person name="Jiang X.W."/>
            <person name="Sun C."/>
            <person name="Zhang X.Q."/>
            <person name="Zhu X.F."/>
            <person name="Liu Y.F."/>
            <person name="Li P.F."/>
            <person name="Ni P.X."/>
            <person name="Wu M."/>
        </authorList>
    </citation>
    <scope>NUCLEOTIDE SEQUENCE [LARGE SCALE GENOMIC DNA]</scope>
    <source>
        <strain evidence="10">DSM 22347 / JCM 15775 / CGMCC 1.7692 / B2</strain>
    </source>
</reference>
<dbReference type="InterPro" id="IPR050596">
    <property type="entry name" value="AspAT/PAT-like"/>
</dbReference>
<dbReference type="GO" id="GO:0006520">
    <property type="term" value="P:amino acid metabolic process"/>
    <property type="evidence" value="ECO:0007669"/>
    <property type="project" value="InterPro"/>
</dbReference>
<feature type="domain" description="Aminotransferase class I/classII large" evidence="8">
    <location>
        <begin position="55"/>
        <end position="395"/>
    </location>
</feature>
<dbReference type="GO" id="GO:0004069">
    <property type="term" value="F:L-aspartate:2-oxoglutarate aminotransferase activity"/>
    <property type="evidence" value="ECO:0007669"/>
    <property type="project" value="UniProtKB-EC"/>
</dbReference>
<evidence type="ECO:0000313" key="9">
    <source>
        <dbReference type="EMBL" id="AEQ51566.1"/>
    </source>
</evidence>
<dbReference type="PANTHER" id="PTHR46383">
    <property type="entry name" value="ASPARTATE AMINOTRANSFERASE"/>
    <property type="match status" value="1"/>
</dbReference>
<protein>
    <recommendedName>
        <fullName evidence="3">aspartate transaminase</fullName>
        <ecNumber evidence="3">2.6.1.1</ecNumber>
    </recommendedName>
</protein>
<keyword evidence="6" id="KW-0663">Pyridoxal phosphate</keyword>
<dbReference type="InterPro" id="IPR015424">
    <property type="entry name" value="PyrdxlP-dep_Trfase"/>
</dbReference>
<comment type="cofactor">
    <cofactor evidence="1">
        <name>pyridoxal 5'-phosphate</name>
        <dbReference type="ChEBI" id="CHEBI:597326"/>
    </cofactor>
</comment>
<proteinExistence type="inferred from homology"/>
<dbReference type="GO" id="GO:0030170">
    <property type="term" value="F:pyridoxal phosphate binding"/>
    <property type="evidence" value="ECO:0007669"/>
    <property type="project" value="InterPro"/>
</dbReference>
<comment type="similarity">
    <text evidence="2">Belongs to the class-I pyridoxal-phosphate-dependent aminotransferase family.</text>
</comment>
<sequence length="402" mass="43775">MRLYASVGGSVAGRREEQADIEMMNANSIRPFYALELMARGQALEAQGRSVCHLEIGEPGGKPADCVLDAVRGCLDRPMGYTAAKGMPALRERLSRYYAEQHGVDVSPERIVVTTGSSSGFILTFLAGFAPGQRIAVTRPGYPAYLNIIASLNLGSVEIPVSPANGWRLTAADIEAAYEKSPFEGLLVASPANPTGAVLERDELAAIIACCDRLGVRFISDEIYHGLNYVGGDASALEFSHDHVIVNSFSKYYCMTGWRIGWLVLPEDLIRRAEMMAQSLFISASSVSQCAALAAMEARSEYDARRDLYARNRLILSDGLKALGFGLAEPSDGAFYAYVDASSFTNDTMDFCLRMLDQAGVAATPGQDFDRTDGHKYVRFSYAGTQETIEMALERMRGFLQP</sequence>
<dbReference type="EMBL" id="CP003075">
    <property type="protein sequence ID" value="AEQ51566.1"/>
    <property type="molecule type" value="Genomic_DNA"/>
</dbReference>
<evidence type="ECO:0000256" key="2">
    <source>
        <dbReference type="ARBA" id="ARBA00007441"/>
    </source>
</evidence>